<comment type="subcellular location">
    <subcellularLocation>
        <location evidence="1">Cell membrane</location>
    </subcellularLocation>
</comment>
<evidence type="ECO:0000259" key="11">
    <source>
        <dbReference type="Pfam" id="PF25944"/>
    </source>
</evidence>
<gene>
    <name evidence="13" type="primary">mdtA</name>
    <name evidence="13" type="ordered locus">Rmet_0514</name>
</gene>
<evidence type="ECO:0000313" key="14">
    <source>
        <dbReference type="Proteomes" id="UP000002429"/>
    </source>
</evidence>
<dbReference type="Gene3D" id="2.40.420.20">
    <property type="match status" value="1"/>
</dbReference>
<proteinExistence type="inferred from homology"/>
<feature type="domain" description="Multidrug resistance protein MdtA-like alpha-helical hairpin" evidence="9">
    <location>
        <begin position="206"/>
        <end position="276"/>
    </location>
</feature>
<dbReference type="GO" id="GO:1990281">
    <property type="term" value="C:efflux pump complex"/>
    <property type="evidence" value="ECO:0007669"/>
    <property type="project" value="TreeGrafter"/>
</dbReference>
<feature type="transmembrane region" description="Helical" evidence="8">
    <location>
        <begin position="74"/>
        <end position="91"/>
    </location>
</feature>
<protein>
    <submittedName>
        <fullName evidence="13">Multidrug efflux system, subunit A</fullName>
    </submittedName>
</protein>
<dbReference type="Gene3D" id="1.10.287.470">
    <property type="entry name" value="Helix hairpin bin"/>
    <property type="match status" value="1"/>
</dbReference>
<dbReference type="Gene3D" id="2.40.30.170">
    <property type="match status" value="1"/>
</dbReference>
<dbReference type="Pfam" id="PF25967">
    <property type="entry name" value="RND-MFP_C"/>
    <property type="match status" value="1"/>
</dbReference>
<evidence type="ECO:0000256" key="4">
    <source>
        <dbReference type="ARBA" id="ARBA00022475"/>
    </source>
</evidence>
<feature type="region of interest" description="Disordered" evidence="7">
    <location>
        <begin position="108"/>
        <end position="140"/>
    </location>
</feature>
<evidence type="ECO:0000259" key="10">
    <source>
        <dbReference type="Pfam" id="PF25917"/>
    </source>
</evidence>
<dbReference type="GO" id="GO:0015562">
    <property type="term" value="F:efflux transmembrane transporter activity"/>
    <property type="evidence" value="ECO:0007669"/>
    <property type="project" value="TreeGrafter"/>
</dbReference>
<dbReference type="InterPro" id="IPR006143">
    <property type="entry name" value="RND_pump_MFP"/>
</dbReference>
<dbReference type="InterPro" id="IPR058627">
    <property type="entry name" value="MdtA-like_C"/>
</dbReference>
<keyword evidence="6 8" id="KW-0472">Membrane</keyword>
<dbReference type="EMBL" id="CP000352">
    <property type="protein sequence ID" value="ABF07400.1"/>
    <property type="molecule type" value="Genomic_DNA"/>
</dbReference>
<dbReference type="NCBIfam" id="NF008589">
    <property type="entry name" value="PRK11556.1"/>
    <property type="match status" value="1"/>
</dbReference>
<dbReference type="HOGENOM" id="CLU_018816_2_0_4"/>
<dbReference type="FunFam" id="2.40.420.20:FF:000001">
    <property type="entry name" value="Efflux RND transporter periplasmic adaptor subunit"/>
    <property type="match status" value="1"/>
</dbReference>
<evidence type="ECO:0000256" key="5">
    <source>
        <dbReference type="ARBA" id="ARBA00022519"/>
    </source>
</evidence>
<evidence type="ECO:0000256" key="1">
    <source>
        <dbReference type="ARBA" id="ARBA00004236"/>
    </source>
</evidence>
<dbReference type="PANTHER" id="PTHR30469">
    <property type="entry name" value="MULTIDRUG RESISTANCE PROTEIN MDTA"/>
    <property type="match status" value="1"/>
</dbReference>
<evidence type="ECO:0000256" key="3">
    <source>
        <dbReference type="ARBA" id="ARBA00022448"/>
    </source>
</evidence>
<feature type="domain" description="Multidrug resistance protein MdtA-like C-terminal permuted SH3" evidence="12">
    <location>
        <begin position="400"/>
        <end position="461"/>
    </location>
</feature>
<dbReference type="Pfam" id="PF25917">
    <property type="entry name" value="BSH_RND"/>
    <property type="match status" value="1"/>
</dbReference>
<dbReference type="InterPro" id="IPR058624">
    <property type="entry name" value="MdtA-like_HH"/>
</dbReference>
<sequence>MLQAIPLTARHPARAMRHTAATSTSQCLCEYRWHAPLFRRAAPRIPVMSNPEQGQPTPPNPPTPGGNTRSRRRTWIAGAVIVVLAGAGWYWHGHRKAAQQAGATSAGAASGAAGMGAGKRGPGGASGAGGPGGPGAQQRSPVVVNRVTRRNMDVVLNGLGNVTPVANVTVRAQVSGPLLKVLFKEGQMVKAGDVLAEIDPRPFQATLDQAVGQLARDQALLQNARLDQKRYKTLLAQDSISSQQVDTQDALVRQYEGTVKTDQGNVDNARIQLGYTRIVAPTSGRIGLRQVDPGNIVNPSDTNGIALITQIQPIAVLYTIPEDNLPSVLKKLNAGEKLAVQAWDRQMRNQLGEGTLLTTDNQIDTTTGTVKLKAIFANTDGMLFPNQFVNVRTRIDTLEDATVIPIAAIQRGQQGTFVYVVDDQSTVKVQVVTLGPGDGSHSAVLKGLEPGQRVVVDGADRLKEGMTVEAVDPAARAAALTPASSPRARGRRGGGASGVHGASGARAASGAHGSGASPQQAQP</sequence>
<evidence type="ECO:0000259" key="9">
    <source>
        <dbReference type="Pfam" id="PF25876"/>
    </source>
</evidence>
<dbReference type="GO" id="GO:0030313">
    <property type="term" value="C:cell envelope"/>
    <property type="evidence" value="ECO:0007669"/>
    <property type="project" value="UniProtKB-SubCell"/>
</dbReference>
<keyword evidence="5" id="KW-0997">Cell inner membrane</keyword>
<evidence type="ECO:0000256" key="6">
    <source>
        <dbReference type="ARBA" id="ARBA00023136"/>
    </source>
</evidence>
<name>Q1LR26_CUPMC</name>
<feature type="compositionally biased region" description="Gly residues" evidence="7">
    <location>
        <begin position="113"/>
        <end position="135"/>
    </location>
</feature>
<dbReference type="STRING" id="266264.Rmet_0514"/>
<keyword evidence="3" id="KW-0813">Transport</keyword>
<dbReference type="InterPro" id="IPR058626">
    <property type="entry name" value="MdtA-like_b-barrel"/>
</dbReference>
<evidence type="ECO:0000256" key="7">
    <source>
        <dbReference type="SAM" id="MobiDB-lite"/>
    </source>
</evidence>
<feature type="domain" description="Multidrug resistance protein MdtA-like barrel-sandwich hybrid" evidence="10">
    <location>
        <begin position="167"/>
        <end position="309"/>
    </location>
</feature>
<feature type="compositionally biased region" description="Low complexity" evidence="7">
    <location>
        <begin position="477"/>
        <end position="487"/>
    </location>
</feature>
<dbReference type="NCBIfam" id="TIGR01730">
    <property type="entry name" value="RND_mfp"/>
    <property type="match status" value="1"/>
</dbReference>
<keyword evidence="4" id="KW-1003">Cell membrane</keyword>
<reference evidence="14" key="1">
    <citation type="journal article" date="2010" name="PLoS ONE">
        <title>The complete genome sequence of Cupriavidus metallidurans strain CH34, a master survivalist in harsh and anthropogenic environments.</title>
        <authorList>
            <person name="Janssen P.J."/>
            <person name="Van Houdt R."/>
            <person name="Moors H."/>
            <person name="Monsieurs P."/>
            <person name="Morin N."/>
            <person name="Michaux A."/>
            <person name="Benotmane M.A."/>
            <person name="Leys N."/>
            <person name="Vallaeys T."/>
            <person name="Lapidus A."/>
            <person name="Monchy S."/>
            <person name="Medigue C."/>
            <person name="Taghavi S."/>
            <person name="McCorkle S."/>
            <person name="Dunn J."/>
            <person name="van der Lelie D."/>
            <person name="Mergeay M."/>
        </authorList>
    </citation>
    <scope>NUCLEOTIDE SEQUENCE [LARGE SCALE GENOMIC DNA]</scope>
    <source>
        <strain evidence="14">ATCC 43123 / DSM 2839 / NBRC 102507 / CH34</strain>
    </source>
</reference>
<dbReference type="Pfam" id="PF25876">
    <property type="entry name" value="HH_MFP_RND"/>
    <property type="match status" value="1"/>
</dbReference>
<dbReference type="SUPFAM" id="SSF111369">
    <property type="entry name" value="HlyD-like secretion proteins"/>
    <property type="match status" value="1"/>
</dbReference>
<evidence type="ECO:0000313" key="13">
    <source>
        <dbReference type="EMBL" id="ABF07400.1"/>
    </source>
</evidence>
<evidence type="ECO:0000256" key="2">
    <source>
        <dbReference type="ARBA" id="ARBA00009477"/>
    </source>
</evidence>
<feature type="region of interest" description="Disordered" evidence="7">
    <location>
        <begin position="477"/>
        <end position="523"/>
    </location>
</feature>
<dbReference type="KEGG" id="rme:Rmet_0514"/>
<dbReference type="AlphaFoldDB" id="Q1LR26"/>
<dbReference type="InterPro" id="IPR058625">
    <property type="entry name" value="MdtA-like_BSH"/>
</dbReference>
<keyword evidence="14" id="KW-1185">Reference proteome</keyword>
<feature type="domain" description="Multidrug resistance protein MdtA-like beta-barrel" evidence="11">
    <location>
        <begin position="313"/>
        <end position="396"/>
    </location>
</feature>
<feature type="region of interest" description="Disordered" evidence="7">
    <location>
        <begin position="47"/>
        <end position="70"/>
    </location>
</feature>
<comment type="similarity">
    <text evidence="2">Belongs to the membrane fusion protein (MFP) (TC 8.A.1) family.</text>
</comment>
<dbReference type="Proteomes" id="UP000002429">
    <property type="component" value="Chromosome"/>
</dbReference>
<dbReference type="Pfam" id="PF25944">
    <property type="entry name" value="Beta-barrel_RND"/>
    <property type="match status" value="1"/>
</dbReference>
<keyword evidence="8" id="KW-0812">Transmembrane</keyword>
<organism evidence="13 14">
    <name type="scientific">Cupriavidus metallidurans (strain ATCC 43123 / DSM 2839 / NBRC 102507 / CH34)</name>
    <name type="common">Ralstonia metallidurans</name>
    <dbReference type="NCBI Taxonomy" id="266264"/>
    <lineage>
        <taxon>Bacteria</taxon>
        <taxon>Pseudomonadati</taxon>
        <taxon>Pseudomonadota</taxon>
        <taxon>Betaproteobacteria</taxon>
        <taxon>Burkholderiales</taxon>
        <taxon>Burkholderiaceae</taxon>
        <taxon>Cupriavidus</taxon>
    </lineage>
</organism>
<feature type="compositionally biased region" description="Low complexity" evidence="7">
    <location>
        <begin position="499"/>
        <end position="523"/>
    </location>
</feature>
<evidence type="ECO:0000256" key="8">
    <source>
        <dbReference type="SAM" id="Phobius"/>
    </source>
</evidence>
<dbReference type="PANTHER" id="PTHR30469:SF12">
    <property type="entry name" value="MULTIDRUG RESISTANCE PROTEIN MDTA"/>
    <property type="match status" value="1"/>
</dbReference>
<dbReference type="Gene3D" id="2.40.50.100">
    <property type="match status" value="1"/>
</dbReference>
<keyword evidence="8" id="KW-1133">Transmembrane helix</keyword>
<accession>Q1LR26</accession>
<dbReference type="eggNOG" id="COG0845">
    <property type="taxonomic scope" value="Bacteria"/>
</dbReference>
<evidence type="ECO:0000259" key="12">
    <source>
        <dbReference type="Pfam" id="PF25967"/>
    </source>
</evidence>